<keyword evidence="3" id="KW-1185">Reference proteome</keyword>
<dbReference type="AlphaFoldDB" id="A0A9D5CB69"/>
<dbReference type="Proteomes" id="UP001085076">
    <property type="component" value="Miscellaneous, Linkage group lg06"/>
</dbReference>
<dbReference type="PANTHER" id="PTHR31656">
    <property type="entry name" value="ROOT CAP DOMAIN-CONTAINING PROTEIN"/>
    <property type="match status" value="1"/>
</dbReference>
<evidence type="ECO:0000313" key="3">
    <source>
        <dbReference type="Proteomes" id="UP001085076"/>
    </source>
</evidence>
<accession>A0A9D5CB69</accession>
<feature type="region of interest" description="Disordered" evidence="1">
    <location>
        <begin position="1"/>
        <end position="26"/>
    </location>
</feature>
<proteinExistence type="predicted"/>
<dbReference type="Pfam" id="PF06830">
    <property type="entry name" value="Root_cap"/>
    <property type="match status" value="1"/>
</dbReference>
<dbReference type="EMBL" id="JAGGNH010000006">
    <property type="protein sequence ID" value="KAJ0969973.1"/>
    <property type="molecule type" value="Genomic_DNA"/>
</dbReference>
<dbReference type="OrthoDB" id="2012063at2759"/>
<comment type="caution">
    <text evidence="2">The sequence shown here is derived from an EMBL/GenBank/DDBJ whole genome shotgun (WGS) entry which is preliminary data.</text>
</comment>
<organism evidence="2 3">
    <name type="scientific">Dioscorea zingiberensis</name>
    <dbReference type="NCBI Taxonomy" id="325984"/>
    <lineage>
        <taxon>Eukaryota</taxon>
        <taxon>Viridiplantae</taxon>
        <taxon>Streptophyta</taxon>
        <taxon>Embryophyta</taxon>
        <taxon>Tracheophyta</taxon>
        <taxon>Spermatophyta</taxon>
        <taxon>Magnoliopsida</taxon>
        <taxon>Liliopsida</taxon>
        <taxon>Dioscoreales</taxon>
        <taxon>Dioscoreaceae</taxon>
        <taxon>Dioscorea</taxon>
    </lineage>
</organism>
<reference evidence="2" key="2">
    <citation type="journal article" date="2022" name="Hortic Res">
        <title>The genome of Dioscorea zingiberensis sheds light on the biosynthesis, origin and evolution of the medicinally important diosgenin saponins.</title>
        <authorList>
            <person name="Li Y."/>
            <person name="Tan C."/>
            <person name="Li Z."/>
            <person name="Guo J."/>
            <person name="Li S."/>
            <person name="Chen X."/>
            <person name="Wang C."/>
            <person name="Dai X."/>
            <person name="Yang H."/>
            <person name="Song W."/>
            <person name="Hou L."/>
            <person name="Xu J."/>
            <person name="Tong Z."/>
            <person name="Xu A."/>
            <person name="Yuan X."/>
            <person name="Wang W."/>
            <person name="Yang Q."/>
            <person name="Chen L."/>
            <person name="Sun Z."/>
            <person name="Wang K."/>
            <person name="Pan B."/>
            <person name="Chen J."/>
            <person name="Bao Y."/>
            <person name="Liu F."/>
            <person name="Qi X."/>
            <person name="Gang D.R."/>
            <person name="Wen J."/>
            <person name="Li J."/>
        </authorList>
    </citation>
    <scope>NUCLEOTIDE SEQUENCE</scope>
    <source>
        <strain evidence="2">Dzin_1.0</strain>
    </source>
</reference>
<name>A0A9D5CB69_9LILI</name>
<reference evidence="2" key="1">
    <citation type="submission" date="2021-03" db="EMBL/GenBank/DDBJ databases">
        <authorList>
            <person name="Li Z."/>
            <person name="Yang C."/>
        </authorList>
    </citation>
    <scope>NUCLEOTIDE SEQUENCE</scope>
    <source>
        <strain evidence="2">Dzin_1.0</strain>
        <tissue evidence="2">Leaf</tissue>
    </source>
</reference>
<protein>
    <submittedName>
        <fullName evidence="2">Uncharacterized protein</fullName>
    </submittedName>
</protein>
<evidence type="ECO:0000313" key="2">
    <source>
        <dbReference type="EMBL" id="KAJ0969973.1"/>
    </source>
</evidence>
<gene>
    <name evidence="2" type="ORF">J5N97_022850</name>
</gene>
<evidence type="ECO:0000256" key="1">
    <source>
        <dbReference type="SAM" id="MobiDB-lite"/>
    </source>
</evidence>
<feature type="compositionally biased region" description="Pro residues" evidence="1">
    <location>
        <begin position="11"/>
        <end position="26"/>
    </location>
</feature>
<dbReference type="InterPro" id="IPR009646">
    <property type="entry name" value="Root_cap"/>
</dbReference>
<sequence>MAVIHADLYGNPPPPPAEQSLAPPPPFKVAGKQFPPETTTCNDPRTACFGKTLQCPDQCPEFRPADPKAKACFIDCNRPSCETGTCRVLRLTLTDRSMQHGSQTVKATARLRSEIHQRRRHHVVFPQQSQQTLRPCLRPQHPNQHVLHRPPPRQPLLGSDFTWIQSLGLLFSSHSLTLSAIPVPSWDTTLDHLSFTYDSTPFSIDEGYLSSWTSLSGDLTIERTAMVNSVTVTLRDLVEIMVTVVPVTKEDDRIHKYQIPADDCFAHLEVQFKFLKLSERVEGVLGQTYRPDFQNPVKRGVLMPVMSGEERYVTESLVSPKCKRCIFSPEIDDWVVEKGVGVLPAMDCTSELSNGFGVVCRR</sequence>